<evidence type="ECO:0000313" key="1">
    <source>
        <dbReference type="EMBL" id="RNA08947.1"/>
    </source>
</evidence>
<evidence type="ECO:0000313" key="2">
    <source>
        <dbReference type="Proteomes" id="UP000276133"/>
    </source>
</evidence>
<dbReference type="EMBL" id="REGN01006593">
    <property type="protein sequence ID" value="RNA08947.1"/>
    <property type="molecule type" value="Genomic_DNA"/>
</dbReference>
<gene>
    <name evidence="1" type="ORF">BpHYR1_020508</name>
</gene>
<dbReference type="Proteomes" id="UP000276133">
    <property type="component" value="Unassembled WGS sequence"/>
</dbReference>
<proteinExistence type="predicted"/>
<keyword evidence="2" id="KW-1185">Reference proteome</keyword>
<dbReference type="AlphaFoldDB" id="A0A3M7QBV0"/>
<reference evidence="1 2" key="1">
    <citation type="journal article" date="2018" name="Sci. Rep.">
        <title>Genomic signatures of local adaptation to the degree of environmental predictability in rotifers.</title>
        <authorList>
            <person name="Franch-Gras L."/>
            <person name="Hahn C."/>
            <person name="Garcia-Roger E.M."/>
            <person name="Carmona M.J."/>
            <person name="Serra M."/>
            <person name="Gomez A."/>
        </authorList>
    </citation>
    <scope>NUCLEOTIDE SEQUENCE [LARGE SCALE GENOMIC DNA]</scope>
    <source>
        <strain evidence="1">HYR1</strain>
    </source>
</reference>
<sequence length="60" mass="7109">MQIAYPLNLRRANNNKLVREINKIGEYRYQSLTNRVVESRNKLPKEAKSARTINSFIKLF</sequence>
<protein>
    <submittedName>
        <fullName evidence="1">Uncharacterized protein</fullName>
    </submittedName>
</protein>
<comment type="caution">
    <text evidence="1">The sequence shown here is derived from an EMBL/GenBank/DDBJ whole genome shotgun (WGS) entry which is preliminary data.</text>
</comment>
<accession>A0A3M7QBV0</accession>
<organism evidence="1 2">
    <name type="scientific">Brachionus plicatilis</name>
    <name type="common">Marine rotifer</name>
    <name type="synonym">Brachionus muelleri</name>
    <dbReference type="NCBI Taxonomy" id="10195"/>
    <lineage>
        <taxon>Eukaryota</taxon>
        <taxon>Metazoa</taxon>
        <taxon>Spiralia</taxon>
        <taxon>Gnathifera</taxon>
        <taxon>Rotifera</taxon>
        <taxon>Eurotatoria</taxon>
        <taxon>Monogononta</taxon>
        <taxon>Pseudotrocha</taxon>
        <taxon>Ploima</taxon>
        <taxon>Brachionidae</taxon>
        <taxon>Brachionus</taxon>
    </lineage>
</organism>
<name>A0A3M7QBV0_BRAPC</name>